<organism evidence="1 2">
    <name type="scientific">Anopheles minimus</name>
    <dbReference type="NCBI Taxonomy" id="112268"/>
    <lineage>
        <taxon>Eukaryota</taxon>
        <taxon>Metazoa</taxon>
        <taxon>Ecdysozoa</taxon>
        <taxon>Arthropoda</taxon>
        <taxon>Hexapoda</taxon>
        <taxon>Insecta</taxon>
        <taxon>Pterygota</taxon>
        <taxon>Neoptera</taxon>
        <taxon>Endopterygota</taxon>
        <taxon>Diptera</taxon>
        <taxon>Nematocera</taxon>
        <taxon>Culicoidea</taxon>
        <taxon>Culicidae</taxon>
        <taxon>Anophelinae</taxon>
        <taxon>Anopheles</taxon>
    </lineage>
</organism>
<proteinExistence type="predicted"/>
<dbReference type="Proteomes" id="UP000075920">
    <property type="component" value="Unassembled WGS sequence"/>
</dbReference>
<sequence length="103" mass="11642">MFALWYFSLAMDELSCVPKKRFKGAYARKQKQLHAFQYALEHAPQGIVNQISPNMCVTAASENSYPLPMLIEHIDSSVPSLYDQLASKVALRWGKVFPFALCS</sequence>
<accession>A0A182WB31</accession>
<name>A0A182WB31_9DIPT</name>
<evidence type="ECO:0000313" key="2">
    <source>
        <dbReference type="Proteomes" id="UP000075920"/>
    </source>
</evidence>
<protein>
    <submittedName>
        <fullName evidence="1">Uncharacterized protein</fullName>
    </submittedName>
</protein>
<dbReference type="AlphaFoldDB" id="A0A182WB31"/>
<reference evidence="1" key="2">
    <citation type="submission" date="2020-05" db="UniProtKB">
        <authorList>
            <consortium name="EnsemblMetazoa"/>
        </authorList>
    </citation>
    <scope>IDENTIFICATION</scope>
    <source>
        <strain evidence="1">MINIMUS1</strain>
    </source>
</reference>
<dbReference type="EnsemblMetazoa" id="AMIN007559-RA">
    <property type="protein sequence ID" value="AMIN007559-PA"/>
    <property type="gene ID" value="AMIN007559"/>
</dbReference>
<reference evidence="2" key="1">
    <citation type="submission" date="2013-03" db="EMBL/GenBank/DDBJ databases">
        <title>The Genome Sequence of Anopheles minimus MINIMUS1.</title>
        <authorList>
            <consortium name="The Broad Institute Genomics Platform"/>
            <person name="Neafsey D.E."/>
            <person name="Walton C."/>
            <person name="Walker B."/>
            <person name="Young S.K."/>
            <person name="Zeng Q."/>
            <person name="Gargeya S."/>
            <person name="Fitzgerald M."/>
            <person name="Haas B."/>
            <person name="Abouelleil A."/>
            <person name="Allen A.W."/>
            <person name="Alvarado L."/>
            <person name="Arachchi H.M."/>
            <person name="Berlin A.M."/>
            <person name="Chapman S.B."/>
            <person name="Gainer-Dewar J."/>
            <person name="Goldberg J."/>
            <person name="Griggs A."/>
            <person name="Gujja S."/>
            <person name="Hansen M."/>
            <person name="Howarth C."/>
            <person name="Imamovic A."/>
            <person name="Ireland A."/>
            <person name="Larimer J."/>
            <person name="McCowan C."/>
            <person name="Murphy C."/>
            <person name="Pearson M."/>
            <person name="Poon T.W."/>
            <person name="Priest M."/>
            <person name="Roberts A."/>
            <person name="Saif S."/>
            <person name="Shea T."/>
            <person name="Sisk P."/>
            <person name="Sykes S."/>
            <person name="Wortman J."/>
            <person name="Nusbaum C."/>
            <person name="Birren B."/>
        </authorList>
    </citation>
    <scope>NUCLEOTIDE SEQUENCE [LARGE SCALE GENOMIC DNA]</scope>
    <source>
        <strain evidence="2">MINIMUS1</strain>
    </source>
</reference>
<evidence type="ECO:0000313" key="1">
    <source>
        <dbReference type="EnsemblMetazoa" id="AMIN007559-PA"/>
    </source>
</evidence>
<dbReference type="VEuPathDB" id="VectorBase:AMIN007559"/>
<keyword evidence="2" id="KW-1185">Reference proteome</keyword>